<protein>
    <submittedName>
        <fullName evidence="1">Uncharacterized protein</fullName>
    </submittedName>
</protein>
<sequence>MEEVPSHFSSRGHRLNQKQLPYTYPGIR</sequence>
<dbReference type="EMBL" id="KB740779">
    <property type="protein sequence ID" value="ENN78958.1"/>
    <property type="molecule type" value="Genomic_DNA"/>
</dbReference>
<name>N6TLU7_DENPD</name>
<evidence type="ECO:0000313" key="1">
    <source>
        <dbReference type="EMBL" id="ENN78958.1"/>
    </source>
</evidence>
<dbReference type="HOGENOM" id="CLU_3413306_0_0_1"/>
<dbReference type="AlphaFoldDB" id="N6TLU7"/>
<proteinExistence type="predicted"/>
<gene>
    <name evidence="1" type="ORF">YQE_04591</name>
</gene>
<feature type="non-terminal residue" evidence="1">
    <location>
        <position position="1"/>
    </location>
</feature>
<organism evidence="1">
    <name type="scientific">Dendroctonus ponderosae</name>
    <name type="common">Mountain pine beetle</name>
    <dbReference type="NCBI Taxonomy" id="77166"/>
    <lineage>
        <taxon>Eukaryota</taxon>
        <taxon>Metazoa</taxon>
        <taxon>Ecdysozoa</taxon>
        <taxon>Arthropoda</taxon>
        <taxon>Hexapoda</taxon>
        <taxon>Insecta</taxon>
        <taxon>Pterygota</taxon>
        <taxon>Neoptera</taxon>
        <taxon>Endopterygota</taxon>
        <taxon>Coleoptera</taxon>
        <taxon>Polyphaga</taxon>
        <taxon>Cucujiformia</taxon>
        <taxon>Curculionidae</taxon>
        <taxon>Scolytinae</taxon>
        <taxon>Dendroctonus</taxon>
    </lineage>
</organism>
<reference evidence="1" key="1">
    <citation type="journal article" date="2013" name="Genome Biol.">
        <title>Draft genome of the mountain pine beetle, Dendroctonus ponderosae Hopkins, a major forest pest.</title>
        <authorList>
            <person name="Keeling C.I."/>
            <person name="Yuen M.M."/>
            <person name="Liao N.Y."/>
            <person name="Docking T.R."/>
            <person name="Chan S.K."/>
            <person name="Taylor G.A."/>
            <person name="Palmquist D.L."/>
            <person name="Jackman S.D."/>
            <person name="Nguyen A."/>
            <person name="Li M."/>
            <person name="Henderson H."/>
            <person name="Janes J.K."/>
            <person name="Zhao Y."/>
            <person name="Pandoh P."/>
            <person name="Moore R."/>
            <person name="Sperling F.A."/>
            <person name="Huber D.P."/>
            <person name="Birol I."/>
            <person name="Jones S.J."/>
            <person name="Bohlmann J."/>
        </authorList>
    </citation>
    <scope>NUCLEOTIDE SEQUENCE</scope>
</reference>
<accession>N6TLU7</accession>